<comment type="caution">
    <text evidence="1">The sequence shown here is derived from an EMBL/GenBank/DDBJ whole genome shotgun (WGS) entry which is preliminary data.</text>
</comment>
<dbReference type="Proteomes" id="UP000799755">
    <property type="component" value="Unassembled WGS sequence"/>
</dbReference>
<name>A0ACB6QAE3_9PLEO</name>
<protein>
    <submittedName>
        <fullName evidence="1">Uncharacterized protein</fullName>
    </submittedName>
</protein>
<proteinExistence type="predicted"/>
<accession>A0ACB6QAE3</accession>
<reference evidence="1" key="1">
    <citation type="journal article" date="2020" name="Stud. Mycol.">
        <title>101 Dothideomycetes genomes: a test case for predicting lifestyles and emergence of pathogens.</title>
        <authorList>
            <person name="Haridas S."/>
            <person name="Albert R."/>
            <person name="Binder M."/>
            <person name="Bloem J."/>
            <person name="Labutti K."/>
            <person name="Salamov A."/>
            <person name="Andreopoulos B."/>
            <person name="Baker S."/>
            <person name="Barry K."/>
            <person name="Bills G."/>
            <person name="Bluhm B."/>
            <person name="Cannon C."/>
            <person name="Castanera R."/>
            <person name="Culley D."/>
            <person name="Daum C."/>
            <person name="Ezra D."/>
            <person name="Gonzalez J."/>
            <person name="Henrissat B."/>
            <person name="Kuo A."/>
            <person name="Liang C."/>
            <person name="Lipzen A."/>
            <person name="Lutzoni F."/>
            <person name="Magnuson J."/>
            <person name="Mondo S."/>
            <person name="Nolan M."/>
            <person name="Ohm R."/>
            <person name="Pangilinan J."/>
            <person name="Park H.-J."/>
            <person name="Ramirez L."/>
            <person name="Alfaro M."/>
            <person name="Sun H."/>
            <person name="Tritt A."/>
            <person name="Yoshinaga Y."/>
            <person name="Zwiers L.-H."/>
            <person name="Turgeon B."/>
            <person name="Goodwin S."/>
            <person name="Spatafora J."/>
            <person name="Crous P."/>
            <person name="Grigoriev I."/>
        </authorList>
    </citation>
    <scope>NUCLEOTIDE SEQUENCE</scope>
    <source>
        <strain evidence="1">ATCC 200398</strain>
    </source>
</reference>
<sequence>MDMGGYWNENLAKPLNQPYKCRRRYTIDTASRQKSGSPSHQHQNARCTRQSTTTHATMQRRSFGQEISANC</sequence>
<gene>
    <name evidence="1" type="ORF">BDR25DRAFT_362329</name>
</gene>
<evidence type="ECO:0000313" key="1">
    <source>
        <dbReference type="EMBL" id="KAF2463899.1"/>
    </source>
</evidence>
<dbReference type="EMBL" id="MU003544">
    <property type="protein sequence ID" value="KAF2463899.1"/>
    <property type="molecule type" value="Genomic_DNA"/>
</dbReference>
<keyword evidence="2" id="KW-1185">Reference proteome</keyword>
<evidence type="ECO:0000313" key="2">
    <source>
        <dbReference type="Proteomes" id="UP000799755"/>
    </source>
</evidence>
<organism evidence="1 2">
    <name type="scientific">Lindgomyces ingoldianus</name>
    <dbReference type="NCBI Taxonomy" id="673940"/>
    <lineage>
        <taxon>Eukaryota</taxon>
        <taxon>Fungi</taxon>
        <taxon>Dikarya</taxon>
        <taxon>Ascomycota</taxon>
        <taxon>Pezizomycotina</taxon>
        <taxon>Dothideomycetes</taxon>
        <taxon>Pleosporomycetidae</taxon>
        <taxon>Pleosporales</taxon>
        <taxon>Lindgomycetaceae</taxon>
        <taxon>Lindgomyces</taxon>
    </lineage>
</organism>